<dbReference type="PANTHER" id="PTHR23084">
    <property type="entry name" value="PHOSPHATIDYLINOSITOL-4-PHOSPHATE 5-KINASE RELATED"/>
    <property type="match status" value="1"/>
</dbReference>
<evidence type="ECO:0000313" key="4">
    <source>
        <dbReference type="Proteomes" id="UP000431264"/>
    </source>
</evidence>
<organism evidence="3 4">
    <name type="scientific">Flavobacterium profundi</name>
    <dbReference type="NCBI Taxonomy" id="1774945"/>
    <lineage>
        <taxon>Bacteria</taxon>
        <taxon>Pseudomonadati</taxon>
        <taxon>Bacteroidota</taxon>
        <taxon>Flavobacteriia</taxon>
        <taxon>Flavobacteriales</taxon>
        <taxon>Flavobacteriaceae</taxon>
        <taxon>Flavobacterium</taxon>
    </lineage>
</organism>
<sequence>MKRLILTLLFTIATLTTFSQKVDWVNAPMNPIAFEYKKEHFNLKGDVYAYGRRVFSEEGNLIYEKTSSNGVHYLYKNDLLYANSEGRLYEFNSQGFLTKLTYASLGIQTINYTYNAKGLLIKEVGSKGLNSSYEYDSFGRLIKSNVSGGIRQFSYQKNGDQLIITEINSVYNPAKTVKHIYKNGIKIGENDKIFTKEFDKFGNETNWYQSALFYSDLKNKEIEISIVHKKSSLGRSLFPLNDCEFFINDKKVDFLYAELDLQQKNILLYNPFKEKYYIVENPLDDAKSGKKQLVSKVLINNPYFLKNTKGSSYKLGYKGATLENTVNGMRDGALKVYNAPIYLVYDKTINQTFVGELDSNNTTGYYPLHPIAVDDNVVYIKTAESQFVVIIDGKIDVKENPNHKLIALQNGNSIIKDENDKIIYYLPNTSKALLNKAYAGKKYNLSTDKIDNQTTPSSSTSKTTTSISTKEDTCLSGDCINGFSKKRFANGEIIEGFFENGKINGVGTHTLPNGNYYIGNFKDGNYDGYGIYSWKSEGIIYYGTWQKGLQNGYGYQLKNSKAVVAGYYTNGKLTRDMLTYDYVNNIYKNNCAGDCANGFGQYKYSNKSWYYGFFKNNKPHYLGMYKSNDGDLYMGEFTANKMEGVGMLVYKSNGESYVGQFSNSNLNGKGYKTDKSFVITQKGNWVNGVLRNGNFTIEKPKPVNTSNKTLSTEAKAYFDVYNSNPDGLKQHLANLDKKWKAKAITGDLLGQFYASLINEIYQVAPYASFEFMMKMDKNATKDTLPKLKTEVRDYIREKSKERLQKYSGSYSTKTN</sequence>
<evidence type="ECO:0000256" key="1">
    <source>
        <dbReference type="ARBA" id="ARBA00022737"/>
    </source>
</evidence>
<feature type="chain" id="PRO_5026090227" description="MORN repeat protein" evidence="2">
    <location>
        <begin position="22"/>
        <end position="815"/>
    </location>
</feature>
<accession>A0A6I4IHW8</accession>
<comment type="caution">
    <text evidence="3">The sequence shown here is derived from an EMBL/GenBank/DDBJ whole genome shotgun (WGS) entry which is preliminary data.</text>
</comment>
<dbReference type="Pfam" id="PF02493">
    <property type="entry name" value="MORN"/>
    <property type="match status" value="6"/>
</dbReference>
<evidence type="ECO:0008006" key="5">
    <source>
        <dbReference type="Google" id="ProtNLM"/>
    </source>
</evidence>
<keyword evidence="4" id="KW-1185">Reference proteome</keyword>
<gene>
    <name evidence="3" type="ORF">GOQ30_08450</name>
</gene>
<name>A0A6I4IHW8_9FLAO</name>
<dbReference type="AlphaFoldDB" id="A0A6I4IHW8"/>
<dbReference type="PANTHER" id="PTHR23084:SF263">
    <property type="entry name" value="MORN REPEAT-CONTAINING PROTEIN 1"/>
    <property type="match status" value="1"/>
</dbReference>
<keyword evidence="2" id="KW-0732">Signal</keyword>
<keyword evidence="1" id="KW-0677">Repeat</keyword>
<dbReference type="EMBL" id="WQLW01000005">
    <property type="protein sequence ID" value="MVO09188.1"/>
    <property type="molecule type" value="Genomic_DNA"/>
</dbReference>
<dbReference type="RefSeq" id="WP_140997573.1">
    <property type="nucleotide sequence ID" value="NZ_VDCZ01000005.1"/>
</dbReference>
<dbReference type="SMART" id="SM00698">
    <property type="entry name" value="MORN"/>
    <property type="match status" value="5"/>
</dbReference>
<evidence type="ECO:0000256" key="2">
    <source>
        <dbReference type="SAM" id="SignalP"/>
    </source>
</evidence>
<protein>
    <recommendedName>
        <fullName evidence="5">MORN repeat protein</fullName>
    </recommendedName>
</protein>
<dbReference type="Gene3D" id="2.20.110.10">
    <property type="entry name" value="Histone H3 K4-specific methyltransferase SET7/9 N-terminal domain"/>
    <property type="match status" value="2"/>
</dbReference>
<feature type="signal peptide" evidence="2">
    <location>
        <begin position="1"/>
        <end position="21"/>
    </location>
</feature>
<proteinExistence type="predicted"/>
<dbReference type="Proteomes" id="UP000431264">
    <property type="component" value="Unassembled WGS sequence"/>
</dbReference>
<evidence type="ECO:0000313" key="3">
    <source>
        <dbReference type="EMBL" id="MVO09188.1"/>
    </source>
</evidence>
<dbReference type="InterPro" id="IPR003409">
    <property type="entry name" value="MORN"/>
</dbReference>
<reference evidence="4" key="1">
    <citation type="submission" date="2019-05" db="EMBL/GenBank/DDBJ databases">
        <title>Flavobacterium profundi sp. nov., isolated from a deep-sea seamount.</title>
        <authorList>
            <person name="Zhang D.-C."/>
        </authorList>
    </citation>
    <scope>NUCLEOTIDE SEQUENCE [LARGE SCALE GENOMIC DNA]</scope>
    <source>
        <strain evidence="4">TP390</strain>
    </source>
</reference>
<dbReference type="SUPFAM" id="SSF82185">
    <property type="entry name" value="Histone H3 K4-specific methyltransferase SET7/9 N-terminal domain"/>
    <property type="match status" value="2"/>
</dbReference>
<dbReference type="OrthoDB" id="1452958at2"/>